<dbReference type="PANTHER" id="PTHR36433:SF2">
    <property type="entry name" value="YXEA FAMILY PROTEIN"/>
    <property type="match status" value="1"/>
</dbReference>
<comment type="caution">
    <text evidence="2">The sequence shown here is derived from an EMBL/GenBank/DDBJ whole genome shotgun (WGS) entry which is preliminary data.</text>
</comment>
<keyword evidence="1" id="KW-1133">Transmembrane helix</keyword>
<dbReference type="NCBIfam" id="TIGR01655">
    <property type="entry name" value="yxeA_fam"/>
    <property type="match status" value="1"/>
</dbReference>
<evidence type="ECO:0000313" key="2">
    <source>
        <dbReference type="EMBL" id="GAA0352060.1"/>
    </source>
</evidence>
<organism evidence="2 3">
    <name type="scientific">Alkalibacterium iburiense</name>
    <dbReference type="NCBI Taxonomy" id="290589"/>
    <lineage>
        <taxon>Bacteria</taxon>
        <taxon>Bacillati</taxon>
        <taxon>Bacillota</taxon>
        <taxon>Bacilli</taxon>
        <taxon>Lactobacillales</taxon>
        <taxon>Carnobacteriaceae</taxon>
        <taxon>Alkalibacterium</taxon>
    </lineage>
</organism>
<accession>A0ABP3GQS4</accession>
<dbReference type="Gene3D" id="2.40.50.480">
    <property type="match status" value="1"/>
</dbReference>
<dbReference type="EMBL" id="BAAACW010000015">
    <property type="protein sequence ID" value="GAA0352060.1"/>
    <property type="molecule type" value="Genomic_DNA"/>
</dbReference>
<sequence>MKKKTIIPILLVIIIIPIIYFGFRETIDRFNPWIEEEYVYVEVQGDPIDDNGRFKYREEGVNEKGETKRVVFTTSTVLNEETFLRVLAKGTHTIEYTLITEEEMP</sequence>
<reference evidence="3" key="1">
    <citation type="journal article" date="2019" name="Int. J. Syst. Evol. Microbiol.">
        <title>The Global Catalogue of Microorganisms (GCM) 10K type strain sequencing project: providing services to taxonomists for standard genome sequencing and annotation.</title>
        <authorList>
            <consortium name="The Broad Institute Genomics Platform"/>
            <consortium name="The Broad Institute Genome Sequencing Center for Infectious Disease"/>
            <person name="Wu L."/>
            <person name="Ma J."/>
        </authorList>
    </citation>
    <scope>NUCLEOTIDE SEQUENCE [LARGE SCALE GENOMIC DNA]</scope>
    <source>
        <strain evidence="3">JCM 12662</strain>
    </source>
</reference>
<keyword evidence="3" id="KW-1185">Reference proteome</keyword>
<gene>
    <name evidence="2" type="ORF">GCM10008932_01310</name>
</gene>
<protein>
    <submittedName>
        <fullName evidence="2">DUF1093 domain-containing protein</fullName>
    </submittedName>
</protein>
<dbReference type="InterPro" id="IPR036166">
    <property type="entry name" value="YxeA-like_sf"/>
</dbReference>
<dbReference type="RefSeq" id="WP_343752953.1">
    <property type="nucleotide sequence ID" value="NZ_BAAACW010000015.1"/>
</dbReference>
<dbReference type="SUPFAM" id="SSF159121">
    <property type="entry name" value="BC4932-like"/>
    <property type="match status" value="1"/>
</dbReference>
<dbReference type="PANTHER" id="PTHR36433">
    <property type="entry name" value="HYPOTHETICAL CYTOSOLIC PROTEIN"/>
    <property type="match status" value="1"/>
</dbReference>
<keyword evidence="1" id="KW-0472">Membrane</keyword>
<evidence type="ECO:0000256" key="1">
    <source>
        <dbReference type="SAM" id="Phobius"/>
    </source>
</evidence>
<evidence type="ECO:0000313" key="3">
    <source>
        <dbReference type="Proteomes" id="UP001501166"/>
    </source>
</evidence>
<name>A0ABP3GQS4_9LACT</name>
<feature type="transmembrane region" description="Helical" evidence="1">
    <location>
        <begin position="6"/>
        <end position="23"/>
    </location>
</feature>
<dbReference type="InterPro" id="IPR006542">
    <property type="entry name" value="DUF1093"/>
</dbReference>
<dbReference type="Proteomes" id="UP001501166">
    <property type="component" value="Unassembled WGS sequence"/>
</dbReference>
<proteinExistence type="predicted"/>
<dbReference type="Pfam" id="PF06486">
    <property type="entry name" value="DUF1093"/>
    <property type="match status" value="1"/>
</dbReference>
<keyword evidence="1" id="KW-0812">Transmembrane</keyword>